<dbReference type="KEGG" id="wei:EQG49_11545"/>
<dbReference type="Proteomes" id="UP000292886">
    <property type="component" value="Chromosome"/>
</dbReference>
<reference evidence="2" key="1">
    <citation type="submission" date="2019-03" db="EMBL/GenBank/DDBJ databases">
        <title>Weissella sp. 26KH-42 Genome sequencing.</title>
        <authorList>
            <person name="Heo J."/>
            <person name="Kim S.-J."/>
            <person name="Kim J.-S."/>
            <person name="Hong S.-B."/>
            <person name="Kwon S.-W."/>
        </authorList>
    </citation>
    <scope>NUCLEOTIDE SEQUENCE [LARGE SCALE GENOMIC DNA]</scope>
    <source>
        <strain evidence="2">26KH-42</strain>
    </source>
</reference>
<dbReference type="RefSeq" id="WP_133364117.1">
    <property type="nucleotide sequence ID" value="NZ_CP037940.1"/>
</dbReference>
<dbReference type="AlphaFoldDB" id="A0A4P6YW62"/>
<sequence>MNKIIKSTAIVFTSLTLGLSVVPVIQPSLEVSANAGSTKAPTSIEGYKKLGYKNIKWGAISKGYNYKKGADKGYRAALIAALVDIPKAIPGWAKAVASIAAIMIAHDSKANYLYVHVTEQNLNSKTSYGAAQILAYRRRITIYKDAAHKHQIGKEYTKTFWTFVNY</sequence>
<protein>
    <submittedName>
        <fullName evidence="1">Uncharacterized protein</fullName>
    </submittedName>
</protein>
<evidence type="ECO:0000313" key="1">
    <source>
        <dbReference type="EMBL" id="QBO37040.1"/>
    </source>
</evidence>
<accession>A0A4P6YW62</accession>
<evidence type="ECO:0000313" key="2">
    <source>
        <dbReference type="Proteomes" id="UP000292886"/>
    </source>
</evidence>
<dbReference type="EMBL" id="CP037940">
    <property type="protein sequence ID" value="QBO37040.1"/>
    <property type="molecule type" value="Genomic_DNA"/>
</dbReference>
<name>A0A4P6YW62_9LACO</name>
<keyword evidence="2" id="KW-1185">Reference proteome</keyword>
<organism evidence="1 2">
    <name type="scientific">Periweissella cryptocerci</name>
    <dbReference type="NCBI Taxonomy" id="2506420"/>
    <lineage>
        <taxon>Bacteria</taxon>
        <taxon>Bacillati</taxon>
        <taxon>Bacillota</taxon>
        <taxon>Bacilli</taxon>
        <taxon>Lactobacillales</taxon>
        <taxon>Lactobacillaceae</taxon>
        <taxon>Periweissella</taxon>
    </lineage>
</organism>
<proteinExistence type="predicted"/>
<gene>
    <name evidence="1" type="ORF">EQG49_11545</name>
</gene>